<gene>
    <name evidence="1" type="ORF">AVEN_72744_1</name>
</gene>
<organism evidence="1 2">
    <name type="scientific">Araneus ventricosus</name>
    <name type="common">Orbweaver spider</name>
    <name type="synonym">Epeira ventricosa</name>
    <dbReference type="NCBI Taxonomy" id="182803"/>
    <lineage>
        <taxon>Eukaryota</taxon>
        <taxon>Metazoa</taxon>
        <taxon>Ecdysozoa</taxon>
        <taxon>Arthropoda</taxon>
        <taxon>Chelicerata</taxon>
        <taxon>Arachnida</taxon>
        <taxon>Araneae</taxon>
        <taxon>Araneomorphae</taxon>
        <taxon>Entelegynae</taxon>
        <taxon>Araneoidea</taxon>
        <taxon>Araneidae</taxon>
        <taxon>Araneus</taxon>
    </lineage>
</organism>
<dbReference type="EMBL" id="BGPR01000403">
    <property type="protein sequence ID" value="GBM18405.1"/>
    <property type="molecule type" value="Genomic_DNA"/>
</dbReference>
<dbReference type="Proteomes" id="UP000499080">
    <property type="component" value="Unassembled WGS sequence"/>
</dbReference>
<comment type="caution">
    <text evidence="1">The sequence shown here is derived from an EMBL/GenBank/DDBJ whole genome shotgun (WGS) entry which is preliminary data.</text>
</comment>
<dbReference type="AlphaFoldDB" id="A0A4Y2DS17"/>
<proteinExistence type="predicted"/>
<accession>A0A4Y2DS17</accession>
<name>A0A4Y2DS17_ARAVE</name>
<sequence length="90" mass="10240">MKSTCTRGKNVDTGSRRSEPIILSDFLPQFYQGRVCKYASGLSTRAIAVTVTQIHRTKNAPGRGELDVNSCWFHRYSTDFYSFVLANRKM</sequence>
<evidence type="ECO:0000313" key="2">
    <source>
        <dbReference type="Proteomes" id="UP000499080"/>
    </source>
</evidence>
<evidence type="ECO:0000313" key="1">
    <source>
        <dbReference type="EMBL" id="GBM18405.1"/>
    </source>
</evidence>
<keyword evidence="2" id="KW-1185">Reference proteome</keyword>
<reference evidence="1 2" key="1">
    <citation type="journal article" date="2019" name="Sci. Rep.">
        <title>Orb-weaving spider Araneus ventricosus genome elucidates the spidroin gene catalogue.</title>
        <authorList>
            <person name="Kono N."/>
            <person name="Nakamura H."/>
            <person name="Ohtoshi R."/>
            <person name="Moran D.A.P."/>
            <person name="Shinohara A."/>
            <person name="Yoshida Y."/>
            <person name="Fujiwara M."/>
            <person name="Mori M."/>
            <person name="Tomita M."/>
            <person name="Arakawa K."/>
        </authorList>
    </citation>
    <scope>NUCLEOTIDE SEQUENCE [LARGE SCALE GENOMIC DNA]</scope>
</reference>
<protein>
    <submittedName>
        <fullName evidence="1">Uncharacterized protein</fullName>
    </submittedName>
</protein>